<protein>
    <submittedName>
        <fullName evidence="1">SRPBCC family protein</fullName>
    </submittedName>
</protein>
<gene>
    <name evidence="1" type="ORF">PO587_38555</name>
</gene>
<dbReference type="Proteomes" id="UP001221328">
    <property type="component" value="Unassembled WGS sequence"/>
</dbReference>
<dbReference type="InterPro" id="IPR023393">
    <property type="entry name" value="START-like_dom_sf"/>
</dbReference>
<proteinExistence type="predicted"/>
<dbReference type="SUPFAM" id="SSF55961">
    <property type="entry name" value="Bet v1-like"/>
    <property type="match status" value="1"/>
</dbReference>
<keyword evidence="2" id="KW-1185">Reference proteome</keyword>
<evidence type="ECO:0000313" key="2">
    <source>
        <dbReference type="Proteomes" id="UP001221328"/>
    </source>
</evidence>
<evidence type="ECO:0000313" key="1">
    <source>
        <dbReference type="EMBL" id="MDC2960345.1"/>
    </source>
</evidence>
<sequence>MIEVERAVTLDHPLADVVRFLADFSNTETWDPGTVSCRRIGGGEPAVGSEWHNVSEFRGRRTELNYRLVRHDARHLTFVGRNKTVTSTDDMRFEEEGSRTRLTYRARLDFNGLARLAEPLLKREFQRLADEVAEQLPRAVDRALGAPETEGRHPR</sequence>
<dbReference type="Gene3D" id="3.30.530.20">
    <property type="match status" value="1"/>
</dbReference>
<dbReference type="InterPro" id="IPR019587">
    <property type="entry name" value="Polyketide_cyclase/dehydratase"/>
</dbReference>
<organism evidence="1 2">
    <name type="scientific">Streptomyces gilvifuscus</name>
    <dbReference type="NCBI Taxonomy" id="1550617"/>
    <lineage>
        <taxon>Bacteria</taxon>
        <taxon>Bacillati</taxon>
        <taxon>Actinomycetota</taxon>
        <taxon>Actinomycetes</taxon>
        <taxon>Kitasatosporales</taxon>
        <taxon>Streptomycetaceae</taxon>
        <taxon>Streptomyces</taxon>
    </lineage>
</organism>
<dbReference type="CDD" id="cd08865">
    <property type="entry name" value="SRPBCC_10"/>
    <property type="match status" value="1"/>
</dbReference>
<dbReference type="EMBL" id="JAQOSK010000021">
    <property type="protein sequence ID" value="MDC2960345.1"/>
    <property type="molecule type" value="Genomic_DNA"/>
</dbReference>
<reference evidence="1 2" key="1">
    <citation type="journal article" date="2015" name="Int. J. Syst. Evol. Microbiol.">
        <title>Streptomyces gilvifuscus sp. nov., an actinomycete that produces antibacterial compounds isolated from soil.</title>
        <authorList>
            <person name="Nguyen T.M."/>
            <person name="Kim J."/>
        </authorList>
    </citation>
    <scope>NUCLEOTIDE SEQUENCE [LARGE SCALE GENOMIC DNA]</scope>
    <source>
        <strain evidence="1 2">T113</strain>
    </source>
</reference>
<accession>A0ABT5G660</accession>
<name>A0ABT5G660_9ACTN</name>
<comment type="caution">
    <text evidence="1">The sequence shown here is derived from an EMBL/GenBank/DDBJ whole genome shotgun (WGS) entry which is preliminary data.</text>
</comment>
<dbReference type="Pfam" id="PF10604">
    <property type="entry name" value="Polyketide_cyc2"/>
    <property type="match status" value="1"/>
</dbReference>